<name>A0A0D8Y5Q5_DICVI</name>
<gene>
    <name evidence="1" type="ORF">DICVIV_01638</name>
</gene>
<dbReference type="EMBL" id="KN716169">
    <property type="protein sequence ID" value="KJH52173.1"/>
    <property type="molecule type" value="Genomic_DNA"/>
</dbReference>
<evidence type="ECO:0000313" key="1">
    <source>
        <dbReference type="EMBL" id="KJH52173.1"/>
    </source>
</evidence>
<protein>
    <submittedName>
        <fullName evidence="1">Uncharacterized protein</fullName>
    </submittedName>
</protein>
<proteinExistence type="predicted"/>
<reference evidence="1 2" key="1">
    <citation type="submission" date="2013-11" db="EMBL/GenBank/DDBJ databases">
        <title>Draft genome of the bovine lungworm Dictyocaulus viviparus.</title>
        <authorList>
            <person name="Mitreva M."/>
        </authorList>
    </citation>
    <scope>NUCLEOTIDE SEQUENCE [LARGE SCALE GENOMIC DNA]</scope>
    <source>
        <strain evidence="1 2">HannoverDv2000</strain>
    </source>
</reference>
<dbReference type="AlphaFoldDB" id="A0A0D8Y5Q5"/>
<dbReference type="OrthoDB" id="5856371at2759"/>
<keyword evidence="2" id="KW-1185">Reference proteome</keyword>
<evidence type="ECO:0000313" key="2">
    <source>
        <dbReference type="Proteomes" id="UP000053766"/>
    </source>
</evidence>
<organism evidence="1 2">
    <name type="scientific">Dictyocaulus viviparus</name>
    <name type="common">Bovine lungworm</name>
    <dbReference type="NCBI Taxonomy" id="29172"/>
    <lineage>
        <taxon>Eukaryota</taxon>
        <taxon>Metazoa</taxon>
        <taxon>Ecdysozoa</taxon>
        <taxon>Nematoda</taxon>
        <taxon>Chromadorea</taxon>
        <taxon>Rhabditida</taxon>
        <taxon>Rhabditina</taxon>
        <taxon>Rhabditomorpha</taxon>
        <taxon>Strongyloidea</taxon>
        <taxon>Metastrongylidae</taxon>
        <taxon>Dictyocaulus</taxon>
    </lineage>
</organism>
<dbReference type="Proteomes" id="UP000053766">
    <property type="component" value="Unassembled WGS sequence"/>
</dbReference>
<reference evidence="2" key="2">
    <citation type="journal article" date="2016" name="Sci. Rep.">
        <title>Dictyocaulus viviparus genome, variome and transcriptome elucidate lungworm biology and support future intervention.</title>
        <authorList>
            <person name="McNulty S.N."/>
            <person name="Strube C."/>
            <person name="Rosa B.A."/>
            <person name="Martin J.C."/>
            <person name="Tyagi R."/>
            <person name="Choi Y.J."/>
            <person name="Wang Q."/>
            <person name="Hallsworth Pepin K."/>
            <person name="Zhang X."/>
            <person name="Ozersky P."/>
            <person name="Wilson R.K."/>
            <person name="Sternberg P.W."/>
            <person name="Gasser R.B."/>
            <person name="Mitreva M."/>
        </authorList>
    </citation>
    <scope>NUCLEOTIDE SEQUENCE [LARGE SCALE GENOMIC DNA]</scope>
    <source>
        <strain evidence="2">HannoverDv2000</strain>
    </source>
</reference>
<accession>A0A0D8Y5Q5</accession>
<sequence length="107" mass="12494">MGKKNNNTEVRTIDDLRDEAKELVGKIQEHYLAIEEYRRKDRELWRSLNKRLECLEEVKSARGKRRRHKKGESDTVRSVVPAPVADAGKYSSKDFLVNIVCLYIDFA</sequence>